<proteinExistence type="predicted"/>
<evidence type="ECO:0000313" key="2">
    <source>
        <dbReference type="Proteomes" id="UP001348773"/>
    </source>
</evidence>
<organism evidence="1 2">
    <name type="scientific">Arthrobacter phage TforTroy</name>
    <dbReference type="NCBI Taxonomy" id="3118973"/>
    <lineage>
        <taxon>Viruses</taxon>
        <taxon>Duplodnaviria</taxon>
        <taxon>Heunggongvirae</taxon>
        <taxon>Uroviricota</taxon>
        <taxon>Caudoviricetes</taxon>
        <taxon>Casidaviridae</taxon>
        <taxon>Yangvirus</taxon>
        <taxon>Yangvirus tfortroy</taxon>
    </lineage>
</organism>
<dbReference type="EMBL" id="PP208923">
    <property type="protein sequence ID" value="WVX87995.1"/>
    <property type="molecule type" value="Genomic_DNA"/>
</dbReference>
<evidence type="ECO:0000313" key="1">
    <source>
        <dbReference type="EMBL" id="WVX87995.1"/>
    </source>
</evidence>
<accession>A0ABZ2CU40</accession>
<reference evidence="1 2" key="1">
    <citation type="submission" date="2024-01" db="EMBL/GenBank/DDBJ databases">
        <authorList>
            <person name="Hatashita A.H."/>
            <person name="Torres-Espinosa M.A."/>
            <person name="Pham B."/>
            <person name="Scavetti A.M."/>
            <person name="West-Szucs J."/>
            <person name="Mao X."/>
            <person name="Saha A."/>
            <person name="Bartolome A.S."/>
            <person name="Rodriguez S.T."/>
            <person name="Vazquez G.A."/>
            <person name="Chang J.C."/>
            <person name="Sun X."/>
            <person name="Fields B."/>
            <person name="Taylor A."/>
            <person name="Mendoza A.Marie."/>
            <person name="Canio N.Luke."/>
            <person name="Parikh H."/>
            <person name="Kapinos A."/>
            <person name="Zorawik M."/>
            <person name="Garza D.R."/>
            <person name="Reddi K."/>
            <person name="Freise A.C."/>
            <person name="Garcia-Vedrenne A.E."/>
            <person name="Garlena R.A."/>
            <person name="Russell D.A."/>
            <person name="Jacobs-Sera D."/>
            <person name="Hatfull G.F."/>
        </authorList>
    </citation>
    <scope>NUCLEOTIDE SEQUENCE [LARGE SCALE GENOMIC DNA]</scope>
</reference>
<gene>
    <name evidence="1" type="primary">7</name>
    <name evidence="1" type="ORF">SEA_TFORTROY_7</name>
</gene>
<sequence>MANTFYTAEQVAKVAVAMATQDSYLGALVNRNFENDLLGGGGKGRTVNVRIPSALIARTRGIDDISTNIVLDQLTESTVSVTLGEHLYNAVALSEGDLSLNLENFSKQVLAPQVDAVVDSVEEEVAAALRAIALDTTIAWDEANPVATFTKIRQELRKRGVPQTGLNVVVGTNVYAALLDAKAITDASESGSTAALRDGNVGQIRGFQIVESTRVDDDEIIAFHRDAFTLAVRAPIVPAGAAFGQSVSQGGYSLRYLRDYDVMKTVDRSMVSTFAGVAAMPLYKVERDYTAGTASVVEVPGGAAFRMSIGDAEPAA</sequence>
<keyword evidence="2" id="KW-1185">Reference proteome</keyword>
<dbReference type="Proteomes" id="UP001348773">
    <property type="component" value="Segment"/>
</dbReference>
<name>A0ABZ2CU40_9CAUD</name>
<protein>
    <submittedName>
        <fullName evidence="1">Major capsid protein</fullName>
    </submittedName>
</protein>